<organism evidence="1 2">
    <name type="scientific">Vibrio diazotrophicus</name>
    <dbReference type="NCBI Taxonomy" id="685"/>
    <lineage>
        <taxon>Bacteria</taxon>
        <taxon>Pseudomonadati</taxon>
        <taxon>Pseudomonadota</taxon>
        <taxon>Gammaproteobacteria</taxon>
        <taxon>Vibrionales</taxon>
        <taxon>Vibrionaceae</taxon>
        <taxon>Vibrio</taxon>
    </lineage>
</organism>
<gene>
    <name evidence="1" type="ORF">DET48_12351</name>
</gene>
<protein>
    <submittedName>
        <fullName evidence="1">Uncharacterized protein</fullName>
    </submittedName>
</protein>
<dbReference type="Proteomes" id="UP000248729">
    <property type="component" value="Unassembled WGS sequence"/>
</dbReference>
<dbReference type="AlphaFoldDB" id="A0A329E7J3"/>
<evidence type="ECO:0000313" key="2">
    <source>
        <dbReference type="Proteomes" id="UP000248729"/>
    </source>
</evidence>
<evidence type="ECO:0000313" key="1">
    <source>
        <dbReference type="EMBL" id="RAS60080.1"/>
    </source>
</evidence>
<proteinExistence type="predicted"/>
<dbReference type="RefSeq" id="WP_112404396.1">
    <property type="nucleotide sequence ID" value="NZ_QLTR01000023.1"/>
</dbReference>
<name>A0A329E7J3_VIBDI</name>
<accession>A0A329E7J3</accession>
<sequence>MNNSNLCQAQQFVIHAGAMHGMTNKHDIENLNHVNAVATQFTDSIGAKSPKLKRISFLTPREEDPQKVAIVFDDGSLVRIRKGLANEIYDLFGVTESVDLFWVPAELVTPASLAENLNIVPCSTTAPVAPISLGCEV</sequence>
<reference evidence="1 2" key="1">
    <citation type="submission" date="2018-06" db="EMBL/GenBank/DDBJ databases">
        <title>Freshwater and sediment microbial communities from various areas in North America, analyzing microbe dynamics in response to fracking.</title>
        <authorList>
            <person name="Lamendella R."/>
        </authorList>
    </citation>
    <scope>NUCLEOTIDE SEQUENCE [LARGE SCALE GENOMIC DNA]</scope>
    <source>
        <strain evidence="1 2">99A</strain>
    </source>
</reference>
<dbReference type="EMBL" id="QLTR01000023">
    <property type="protein sequence ID" value="RAS60080.1"/>
    <property type="molecule type" value="Genomic_DNA"/>
</dbReference>
<comment type="caution">
    <text evidence="1">The sequence shown here is derived from an EMBL/GenBank/DDBJ whole genome shotgun (WGS) entry which is preliminary data.</text>
</comment>